<comment type="caution">
    <text evidence="14">The sequence shown here is derived from an EMBL/GenBank/DDBJ whole genome shotgun (WGS) entry which is preliminary data.</text>
</comment>
<dbReference type="GO" id="GO:0005886">
    <property type="term" value="C:plasma membrane"/>
    <property type="evidence" value="ECO:0007669"/>
    <property type="project" value="UniProtKB-SubCell"/>
</dbReference>
<feature type="transmembrane region" description="Helical" evidence="11">
    <location>
        <begin position="273"/>
        <end position="296"/>
    </location>
</feature>
<dbReference type="InterPro" id="IPR004513">
    <property type="entry name" value="FtsX"/>
</dbReference>
<comment type="similarity">
    <text evidence="2 10">Belongs to the ABC-4 integral membrane protein family. FtsX subfamily.</text>
</comment>
<keyword evidence="9 10" id="KW-0131">Cell cycle</keyword>
<feature type="domain" description="FtsX extracellular" evidence="13">
    <location>
        <begin position="59"/>
        <end position="147"/>
    </location>
</feature>
<feature type="transmembrane region" description="Helical" evidence="11">
    <location>
        <begin position="21"/>
        <end position="43"/>
    </location>
</feature>
<dbReference type="PANTHER" id="PTHR47755:SF1">
    <property type="entry name" value="CELL DIVISION PROTEIN FTSX"/>
    <property type="match status" value="1"/>
</dbReference>
<protein>
    <recommendedName>
        <fullName evidence="3 10">Cell division protein FtsX</fullName>
    </recommendedName>
</protein>
<evidence type="ECO:0000256" key="1">
    <source>
        <dbReference type="ARBA" id="ARBA00004651"/>
    </source>
</evidence>
<feature type="transmembrane region" description="Helical" evidence="11">
    <location>
        <begin position="230"/>
        <end position="253"/>
    </location>
</feature>
<evidence type="ECO:0000256" key="11">
    <source>
        <dbReference type="SAM" id="Phobius"/>
    </source>
</evidence>
<feature type="transmembrane region" description="Helical" evidence="11">
    <location>
        <begin position="180"/>
        <end position="203"/>
    </location>
</feature>
<evidence type="ECO:0000256" key="7">
    <source>
        <dbReference type="ARBA" id="ARBA00022989"/>
    </source>
</evidence>
<evidence type="ECO:0000256" key="4">
    <source>
        <dbReference type="ARBA" id="ARBA00022475"/>
    </source>
</evidence>
<dbReference type="AlphaFoldDB" id="A0A2M8G1E2"/>
<evidence type="ECO:0000256" key="10">
    <source>
        <dbReference type="PIRNR" id="PIRNR003097"/>
    </source>
</evidence>
<evidence type="ECO:0000313" key="14">
    <source>
        <dbReference type="EMBL" id="PJC65475.1"/>
    </source>
</evidence>
<feature type="domain" description="ABC3 transporter permease C-terminal" evidence="12">
    <location>
        <begin position="181"/>
        <end position="301"/>
    </location>
</feature>
<accession>A0A2M8G1E2</accession>
<evidence type="ECO:0000259" key="13">
    <source>
        <dbReference type="Pfam" id="PF18075"/>
    </source>
</evidence>
<keyword evidence="7 11" id="KW-1133">Transmembrane helix</keyword>
<dbReference type="EMBL" id="PFQX01000020">
    <property type="protein sequence ID" value="PJC65475.1"/>
    <property type="molecule type" value="Genomic_DNA"/>
</dbReference>
<dbReference type="Gene3D" id="3.30.70.3040">
    <property type="match status" value="1"/>
</dbReference>
<sequence>MATTLYRIIKHGLQNFWRHRLLSVVTLLVIILALLVFEGLMIFNTVSGKAFDAIQDKIDISVYFKTTTSEDDILRIQQSLEGLSEVKSVEYISRDKALDIFKAKHQNDQTITQAIQQLGENPLEASLNIKAKDPSQYSVIASYLQNNSLKDLVDKVSYQQNQVVIERLAKIVNYGRTGGLVLTIIFAFLAVLVAFNTILLAIYSNREEIEVMRLVGASDMFIRGPYIVEGIIYGAIAAVVSIAVTTPLIYLISPYLKVFIPGLDLAAYFTGNIFSIFGYQLLFGMVIGVVSSFIAIRRYLKV</sequence>
<keyword evidence="8 10" id="KW-0472">Membrane</keyword>
<reference evidence="15" key="1">
    <citation type="submission" date="2017-09" db="EMBL/GenBank/DDBJ databases">
        <title>Depth-based differentiation of microbial function through sediment-hosted aquifers and enrichment of novel symbionts in the deep terrestrial subsurface.</title>
        <authorList>
            <person name="Probst A.J."/>
            <person name="Ladd B."/>
            <person name="Jarett J.K."/>
            <person name="Geller-Mcgrath D.E."/>
            <person name="Sieber C.M.K."/>
            <person name="Emerson J.B."/>
            <person name="Anantharaman K."/>
            <person name="Thomas B.C."/>
            <person name="Malmstrom R."/>
            <person name="Stieglmeier M."/>
            <person name="Klingl A."/>
            <person name="Woyke T."/>
            <person name="Ryan C.M."/>
            <person name="Banfield J.F."/>
        </authorList>
    </citation>
    <scope>NUCLEOTIDE SEQUENCE [LARGE SCALE GENOMIC DNA]</scope>
</reference>
<evidence type="ECO:0000313" key="15">
    <source>
        <dbReference type="Proteomes" id="UP000229674"/>
    </source>
</evidence>
<proteinExistence type="inferred from homology"/>
<dbReference type="PIRSF" id="PIRSF003097">
    <property type="entry name" value="FtsX"/>
    <property type="match status" value="1"/>
</dbReference>
<evidence type="ECO:0000256" key="9">
    <source>
        <dbReference type="ARBA" id="ARBA00023306"/>
    </source>
</evidence>
<evidence type="ECO:0000256" key="8">
    <source>
        <dbReference type="ARBA" id="ARBA00023136"/>
    </source>
</evidence>
<dbReference type="Pfam" id="PF18075">
    <property type="entry name" value="FtsX_ECD"/>
    <property type="match status" value="1"/>
</dbReference>
<gene>
    <name evidence="14" type="ORF">CO020_00475</name>
</gene>
<keyword evidence="5 10" id="KW-0132">Cell division</keyword>
<evidence type="ECO:0000256" key="5">
    <source>
        <dbReference type="ARBA" id="ARBA00022618"/>
    </source>
</evidence>
<dbReference type="InterPro" id="IPR040690">
    <property type="entry name" value="FtsX_ECD"/>
</dbReference>
<keyword evidence="6 11" id="KW-0812">Transmembrane</keyword>
<keyword evidence="4 10" id="KW-1003">Cell membrane</keyword>
<comment type="subcellular location">
    <subcellularLocation>
        <location evidence="1">Cell membrane</location>
        <topology evidence="1">Multi-pass membrane protein</topology>
    </subcellularLocation>
</comment>
<organism evidence="14 15">
    <name type="scientific">Candidatus Colwellbacteria bacterium CG_4_9_14_0_2_um_filter_50_12</name>
    <dbReference type="NCBI Taxonomy" id="1974538"/>
    <lineage>
        <taxon>Bacteria</taxon>
        <taxon>Candidatus Colwelliibacteriota</taxon>
    </lineage>
</organism>
<dbReference type="PANTHER" id="PTHR47755">
    <property type="entry name" value="CELL DIVISION PROTEIN FTSX"/>
    <property type="match status" value="1"/>
</dbReference>
<name>A0A2M8G1E2_9BACT</name>
<dbReference type="Pfam" id="PF02687">
    <property type="entry name" value="FtsX"/>
    <property type="match status" value="1"/>
</dbReference>
<evidence type="ECO:0000256" key="2">
    <source>
        <dbReference type="ARBA" id="ARBA00007379"/>
    </source>
</evidence>
<dbReference type="Proteomes" id="UP000229674">
    <property type="component" value="Unassembled WGS sequence"/>
</dbReference>
<evidence type="ECO:0000256" key="3">
    <source>
        <dbReference type="ARBA" id="ARBA00021907"/>
    </source>
</evidence>
<evidence type="ECO:0000256" key="6">
    <source>
        <dbReference type="ARBA" id="ARBA00022692"/>
    </source>
</evidence>
<dbReference type="GO" id="GO:0051301">
    <property type="term" value="P:cell division"/>
    <property type="evidence" value="ECO:0007669"/>
    <property type="project" value="UniProtKB-KW"/>
</dbReference>
<dbReference type="InterPro" id="IPR003838">
    <property type="entry name" value="ABC3_permease_C"/>
</dbReference>
<evidence type="ECO:0000259" key="12">
    <source>
        <dbReference type="Pfam" id="PF02687"/>
    </source>
</evidence>